<reference evidence="4" key="2">
    <citation type="submission" date="2020-09" db="EMBL/GenBank/DDBJ databases">
        <authorList>
            <person name="Sun Q."/>
            <person name="Kim S."/>
        </authorList>
    </citation>
    <scope>NUCLEOTIDE SEQUENCE</scope>
    <source>
        <strain evidence="4">KCTC 23077</strain>
    </source>
</reference>
<dbReference type="GO" id="GO:0004672">
    <property type="term" value="F:protein kinase activity"/>
    <property type="evidence" value="ECO:0007669"/>
    <property type="project" value="InterPro"/>
</dbReference>
<protein>
    <submittedName>
        <fullName evidence="4">ABC transporter substrate-binding protein</fullName>
    </submittedName>
</protein>
<evidence type="ECO:0000259" key="3">
    <source>
        <dbReference type="PROSITE" id="PS50011"/>
    </source>
</evidence>
<dbReference type="InterPro" id="IPR050154">
    <property type="entry name" value="UbiB_kinase"/>
</dbReference>
<dbReference type="CDD" id="cd05121">
    <property type="entry name" value="ABC1_ADCK3-like"/>
    <property type="match status" value="1"/>
</dbReference>
<dbReference type="InterPro" id="IPR011009">
    <property type="entry name" value="Kinase-like_dom_sf"/>
</dbReference>
<sequence length="563" mass="62483">METPVKDAPRGLARTAQIVRFLLKYRSAGVFTGLDPDALAPADEPVPAAGKPEEFVRDLEALGPTFVKIGQALSTRPDMVPPAYIAALERMQDDVSPIPFDEIREVVESELGARIGKLFEYFEETPLGGASLAQVHRARLRNGREVAVKVQRPGITEQLHSDLDSLNSVATRIDRATDLGRRVQFADWVHEFRKTLIAELDYRTEAENLERFGERFQPYPQLCVPQPVWDYTRKRVLTMDLVHGVKVTDISGLRRMEQDLESLASALMRGYLDQVLVHGQIHADPHPGNLLLTQDGRLALFDLGMVAHIPPRQRDRLFQLLFAAVDGRGEDVVREAIAMGTRLEDFDETRYQREVSQLVAKFSAHRSHSRGLSEGRLVLELTRLGTACGLRTPSELSLLGKTLLNLEIVCSALAPELDVKSVVEGHLNQVMQDRMRQSMSPAKLAGDLMDMQALMRDAPRKVSDVLGLLAENRLQMRVTGLEESHLMENLQKIANRITAGLVTAALIVASALVMRVDVGPTLFGYPAIALVMFLIGSALGLTIVISALMRDRRAPRAEQNGPR</sequence>
<accession>A0A918STN4</accession>
<dbReference type="PROSITE" id="PS50011">
    <property type="entry name" value="PROTEIN_KINASE_DOM"/>
    <property type="match status" value="1"/>
</dbReference>
<evidence type="ECO:0000313" key="5">
    <source>
        <dbReference type="Proteomes" id="UP000646426"/>
    </source>
</evidence>
<name>A0A918STN4_9GAMM</name>
<keyword evidence="2" id="KW-0472">Membrane</keyword>
<reference evidence="4" key="1">
    <citation type="journal article" date="2014" name="Int. J. Syst. Evol. Microbiol.">
        <title>Complete genome sequence of Corynebacterium casei LMG S-19264T (=DSM 44701T), isolated from a smear-ripened cheese.</title>
        <authorList>
            <consortium name="US DOE Joint Genome Institute (JGI-PGF)"/>
            <person name="Walter F."/>
            <person name="Albersmeier A."/>
            <person name="Kalinowski J."/>
            <person name="Ruckert C."/>
        </authorList>
    </citation>
    <scope>NUCLEOTIDE SEQUENCE</scope>
    <source>
        <strain evidence="4">KCTC 23077</strain>
    </source>
</reference>
<evidence type="ECO:0000256" key="1">
    <source>
        <dbReference type="ARBA" id="ARBA00009670"/>
    </source>
</evidence>
<feature type="transmembrane region" description="Helical" evidence="2">
    <location>
        <begin position="497"/>
        <end position="516"/>
    </location>
</feature>
<gene>
    <name evidence="4" type="ORF">GCM10007067_03460</name>
</gene>
<comment type="similarity">
    <text evidence="1">Belongs to the protein kinase superfamily. ADCK protein kinase family.</text>
</comment>
<dbReference type="SUPFAM" id="SSF56112">
    <property type="entry name" value="Protein kinase-like (PK-like)"/>
    <property type="match status" value="1"/>
</dbReference>
<evidence type="ECO:0000313" key="4">
    <source>
        <dbReference type="EMBL" id="GHA70570.1"/>
    </source>
</evidence>
<feature type="transmembrane region" description="Helical" evidence="2">
    <location>
        <begin position="522"/>
        <end position="549"/>
    </location>
</feature>
<organism evidence="4 5">
    <name type="scientific">Cognatilysobacter bugurensis</name>
    <dbReference type="NCBI Taxonomy" id="543356"/>
    <lineage>
        <taxon>Bacteria</taxon>
        <taxon>Pseudomonadati</taxon>
        <taxon>Pseudomonadota</taxon>
        <taxon>Gammaproteobacteria</taxon>
        <taxon>Lysobacterales</taxon>
        <taxon>Lysobacteraceae</taxon>
        <taxon>Cognatilysobacter</taxon>
    </lineage>
</organism>
<proteinExistence type="inferred from homology"/>
<keyword evidence="2" id="KW-0812">Transmembrane</keyword>
<evidence type="ECO:0000256" key="2">
    <source>
        <dbReference type="SAM" id="Phobius"/>
    </source>
</evidence>
<dbReference type="GO" id="GO:0005524">
    <property type="term" value="F:ATP binding"/>
    <property type="evidence" value="ECO:0007669"/>
    <property type="project" value="InterPro"/>
</dbReference>
<dbReference type="PANTHER" id="PTHR10566:SF113">
    <property type="entry name" value="PROTEIN ACTIVITY OF BC1 COMPLEX KINASE 7, CHLOROPLASTIC"/>
    <property type="match status" value="1"/>
</dbReference>
<feature type="domain" description="Protein kinase" evidence="3">
    <location>
        <begin position="121"/>
        <end position="490"/>
    </location>
</feature>
<dbReference type="Pfam" id="PF03109">
    <property type="entry name" value="ABC1"/>
    <property type="match status" value="1"/>
</dbReference>
<comment type="caution">
    <text evidence="4">The sequence shown here is derived from an EMBL/GenBank/DDBJ whole genome shotgun (WGS) entry which is preliminary data.</text>
</comment>
<dbReference type="PANTHER" id="PTHR10566">
    <property type="entry name" value="CHAPERONE-ACTIVITY OF BC1 COMPLEX CABC1 -RELATED"/>
    <property type="match status" value="1"/>
</dbReference>
<dbReference type="InterPro" id="IPR004147">
    <property type="entry name" value="ABC1_dom"/>
</dbReference>
<keyword evidence="2" id="KW-1133">Transmembrane helix</keyword>
<dbReference type="AlphaFoldDB" id="A0A918STN4"/>
<dbReference type="EMBL" id="BMYD01000001">
    <property type="protein sequence ID" value="GHA70570.1"/>
    <property type="molecule type" value="Genomic_DNA"/>
</dbReference>
<dbReference type="Proteomes" id="UP000646426">
    <property type="component" value="Unassembled WGS sequence"/>
</dbReference>
<keyword evidence="5" id="KW-1185">Reference proteome</keyword>
<dbReference type="InterPro" id="IPR000719">
    <property type="entry name" value="Prot_kinase_dom"/>
</dbReference>